<accession>A0A0P6Y293</accession>
<dbReference type="Proteomes" id="UP000050417">
    <property type="component" value="Unassembled WGS sequence"/>
</dbReference>
<feature type="domain" description="G5" evidence="2">
    <location>
        <begin position="256"/>
        <end position="336"/>
    </location>
</feature>
<protein>
    <recommendedName>
        <fullName evidence="2">G5 domain-containing protein</fullName>
    </recommendedName>
</protein>
<dbReference type="CDD" id="cd22786">
    <property type="entry name" value="DPBB_YuiC-like"/>
    <property type="match status" value="1"/>
</dbReference>
<gene>
    <name evidence="3" type="ORF">ADN00_03990</name>
</gene>
<dbReference type="OrthoDB" id="9798935at2"/>
<dbReference type="SMART" id="SM01208">
    <property type="entry name" value="G5"/>
    <property type="match status" value="1"/>
</dbReference>
<dbReference type="PANTHER" id="PTHR39160:SF4">
    <property type="entry name" value="RESUSCITATION-PROMOTING FACTOR RPFB"/>
    <property type="match status" value="1"/>
</dbReference>
<dbReference type="InterPro" id="IPR011098">
    <property type="entry name" value="G5_dom"/>
</dbReference>
<dbReference type="Pfam" id="PF03990">
    <property type="entry name" value="DUF348"/>
    <property type="match status" value="3"/>
</dbReference>
<evidence type="ECO:0000313" key="4">
    <source>
        <dbReference type="Proteomes" id="UP000050417"/>
    </source>
</evidence>
<sequence length="457" mass="49880">MAYSITALLCLGGLFLLFTGIRRPAEIFIENQRFIVQTRALTVGQALRDGGVTLAPQDRVNPPVGALLAWQPVIRVQKASQVNLFTGDSLTAALHAVERIPANLLGAQGIRLYPHDRLLWNGEPIDPLRPLPLAQVYNLQLIPAQKAAITTPTGQTVTAYTAAQTVAQALADAGISISPALDVQPPLDAPLPSPPQIRIQQGRELRVQVADRELLTFTHAQTVGQALAQAGVALQSLDYSQPPESASLPADGRVRVVRVREEILLEQQPIPFDNELVPDPDLELDQRRVVEPGQYGIEVSRVSVRYEDGQEVSRQTEETWTASQPVTQKMGYGTKIEIRTLDTLSGPIEYWRAVTVYATSYSPCRSGTNTCYNGTASGLPVQRGVIGVTRAWYNWMVGQGVYIPGYGPAVVADVGGGVPGTHWIDLGFTDDDYEAWHSNVTLYFLTPVPENIPWILP</sequence>
<keyword evidence="4" id="KW-1185">Reference proteome</keyword>
<dbReference type="AlphaFoldDB" id="A0A0P6Y293"/>
<keyword evidence="1" id="KW-0732">Signal</keyword>
<dbReference type="PROSITE" id="PS51109">
    <property type="entry name" value="G5"/>
    <property type="match status" value="1"/>
</dbReference>
<proteinExistence type="predicted"/>
<dbReference type="InterPro" id="IPR007137">
    <property type="entry name" value="DUF348"/>
</dbReference>
<dbReference type="RefSeq" id="WP_075061670.1">
    <property type="nucleotide sequence ID" value="NZ_LGCL01000015.1"/>
</dbReference>
<organism evidence="3 4">
    <name type="scientific">Ornatilinea apprima</name>
    <dbReference type="NCBI Taxonomy" id="1134406"/>
    <lineage>
        <taxon>Bacteria</taxon>
        <taxon>Bacillati</taxon>
        <taxon>Chloroflexota</taxon>
        <taxon>Anaerolineae</taxon>
        <taxon>Anaerolineales</taxon>
        <taxon>Anaerolineaceae</taxon>
        <taxon>Ornatilinea</taxon>
    </lineage>
</organism>
<dbReference type="Gene3D" id="2.20.230.10">
    <property type="entry name" value="Resuscitation-promoting factor rpfb"/>
    <property type="match status" value="1"/>
</dbReference>
<comment type="caution">
    <text evidence="3">The sequence shown here is derived from an EMBL/GenBank/DDBJ whole genome shotgun (WGS) entry which is preliminary data.</text>
</comment>
<dbReference type="EMBL" id="LGCL01000015">
    <property type="protein sequence ID" value="KPL79051.1"/>
    <property type="molecule type" value="Genomic_DNA"/>
</dbReference>
<evidence type="ECO:0000259" key="2">
    <source>
        <dbReference type="PROSITE" id="PS51109"/>
    </source>
</evidence>
<reference evidence="3 4" key="1">
    <citation type="submission" date="2015-07" db="EMBL/GenBank/DDBJ databases">
        <title>Genome sequence of Ornatilinea apprima DSM 23815.</title>
        <authorList>
            <person name="Hemp J."/>
            <person name="Ward L.M."/>
            <person name="Pace L.A."/>
            <person name="Fischer W.W."/>
        </authorList>
    </citation>
    <scope>NUCLEOTIDE SEQUENCE [LARGE SCALE GENOMIC DNA]</scope>
    <source>
        <strain evidence="3 4">P3M-1</strain>
    </source>
</reference>
<dbReference type="STRING" id="1134406.ADN00_03990"/>
<evidence type="ECO:0000256" key="1">
    <source>
        <dbReference type="ARBA" id="ARBA00022729"/>
    </source>
</evidence>
<dbReference type="InterPro" id="IPR051933">
    <property type="entry name" value="Resuscitation_pf_RpfB"/>
</dbReference>
<name>A0A0P6Y293_9CHLR</name>
<evidence type="ECO:0000313" key="3">
    <source>
        <dbReference type="EMBL" id="KPL79051.1"/>
    </source>
</evidence>
<dbReference type="PANTHER" id="PTHR39160">
    <property type="entry name" value="CELL WALL-BINDING PROTEIN YOCH"/>
    <property type="match status" value="1"/>
</dbReference>
<dbReference type="Pfam" id="PF07501">
    <property type="entry name" value="G5"/>
    <property type="match status" value="1"/>
</dbReference>